<name>A0ABM9BPX9_9BACL</name>
<accession>A0ABM9BPX9</accession>
<feature type="transmembrane region" description="Helical" evidence="3">
    <location>
        <begin position="21"/>
        <end position="42"/>
    </location>
</feature>
<keyword evidence="1" id="KW-0175">Coiled coil</keyword>
<keyword evidence="3" id="KW-0812">Transmembrane</keyword>
<feature type="region of interest" description="Disordered" evidence="2">
    <location>
        <begin position="429"/>
        <end position="448"/>
    </location>
</feature>
<keyword evidence="3" id="KW-0472">Membrane</keyword>
<reference evidence="4" key="1">
    <citation type="submission" date="2022-01" db="EMBL/GenBank/DDBJ databases">
        <authorList>
            <person name="Criscuolo A."/>
        </authorList>
    </citation>
    <scope>NUCLEOTIDE SEQUENCE</scope>
    <source>
        <strain evidence="4">CIP111893</strain>
    </source>
</reference>
<keyword evidence="5" id="KW-1185">Reference proteome</keyword>
<sequence>MRWNECDRKRGARLFAMDQRGSVSVFLIIATSGILLFTTLLIDYARIAAFNKQIELAAQSGARSALSAYDGMLYDRYGLFAAGGTSRSELFARTAKGNWRPDSDESFPLLRIQYRSSHVNSYEVLGAYPVFKRQVLEEMKYKAPIDFTMEVAARFAPVSIAMKEASATVKLLEEVRERYDKREKHLQTVLDLQRQSADRALSGIAELIPVQLVDAVSGSTAASIADGYSAYVSWCEQDAHLEEKEKPQYTEDISNYENTARSVSGDLRKESMHAMRRHQELESKALKELAEAERLNTEMKAVIERIKQENQNTGFDRVNGSKHAAGTPSTVTSTDTAQLREAGQSAEELLLAPDWFVKYKGELTLQTTMFASFDSETSGFQSNVTAALSNHGSSALLIEGAAQLRIAFEQYAQKFIQPGSVLDLRMQEMNERQSADGERKKQEAAAESKLGEVRKMMHGITSIPQMGEHQEMFDQVKEKLHSNLQFNGLAEASGSAAAGWDDDPNDAAVSSMSSMETIFSGMADSMEGIRDSLYLNEYIIHRFASFPPQKLGAVMRNEGHEEFSNALSLNNQEVEYILYGFHSPAGNIAAAYGEIFAVRLAIRTMEGLIACRSLGHPLLVLAGALLYGLEQSIADMVLLSQKGSIPLSKYVDIELTYADYLRIFLLLHGSSDERMSRTIAVIEQNTGMTLSKTSTGITGELTASVNLWFLPGLMRSFTNFGILNGRVKGNRYETTKTIGWSYG</sequence>
<feature type="region of interest" description="Disordered" evidence="2">
    <location>
        <begin position="312"/>
        <end position="334"/>
    </location>
</feature>
<evidence type="ECO:0008006" key="6">
    <source>
        <dbReference type="Google" id="ProtNLM"/>
    </source>
</evidence>
<comment type="caution">
    <text evidence="4">The sequence shown here is derived from an EMBL/GenBank/DDBJ whole genome shotgun (WGS) entry which is preliminary data.</text>
</comment>
<feature type="coiled-coil region" evidence="1">
    <location>
        <begin position="275"/>
        <end position="312"/>
    </location>
</feature>
<evidence type="ECO:0000256" key="2">
    <source>
        <dbReference type="SAM" id="MobiDB-lite"/>
    </source>
</evidence>
<evidence type="ECO:0000256" key="1">
    <source>
        <dbReference type="SAM" id="Coils"/>
    </source>
</evidence>
<dbReference type="Proteomes" id="UP000838686">
    <property type="component" value="Unassembled WGS sequence"/>
</dbReference>
<protein>
    <recommendedName>
        <fullName evidence="6">Flp pilus-assembly TadG-like N-terminal domain-containing protein</fullName>
    </recommendedName>
</protein>
<organism evidence="4 5">
    <name type="scientific">Paenibacillus plantiphilus</name>
    <dbReference type="NCBI Taxonomy" id="2905650"/>
    <lineage>
        <taxon>Bacteria</taxon>
        <taxon>Bacillati</taxon>
        <taxon>Bacillota</taxon>
        <taxon>Bacilli</taxon>
        <taxon>Bacillales</taxon>
        <taxon>Paenibacillaceae</taxon>
        <taxon>Paenibacillus</taxon>
    </lineage>
</organism>
<evidence type="ECO:0000313" key="4">
    <source>
        <dbReference type="EMBL" id="CAH1190212.1"/>
    </source>
</evidence>
<keyword evidence="3" id="KW-1133">Transmembrane helix</keyword>
<gene>
    <name evidence="4" type="ORF">PAECIP111893_00231</name>
</gene>
<evidence type="ECO:0000256" key="3">
    <source>
        <dbReference type="SAM" id="Phobius"/>
    </source>
</evidence>
<dbReference type="EMBL" id="CAKMMF010000001">
    <property type="protein sequence ID" value="CAH1190212.1"/>
    <property type="molecule type" value="Genomic_DNA"/>
</dbReference>
<evidence type="ECO:0000313" key="5">
    <source>
        <dbReference type="Proteomes" id="UP000838686"/>
    </source>
</evidence>
<dbReference type="RefSeq" id="WP_236338437.1">
    <property type="nucleotide sequence ID" value="NZ_CAKMMF010000001.1"/>
</dbReference>
<proteinExistence type="predicted"/>